<organism evidence="1 2">
    <name type="scientific">Rahnella sikkimica</name>
    <dbReference type="NCBI Taxonomy" id="1805933"/>
    <lineage>
        <taxon>Bacteria</taxon>
        <taxon>Pseudomonadati</taxon>
        <taxon>Pseudomonadota</taxon>
        <taxon>Gammaproteobacteria</taxon>
        <taxon>Enterobacterales</taxon>
        <taxon>Yersiniaceae</taxon>
        <taxon>Rahnella</taxon>
    </lineage>
</organism>
<dbReference type="KEGG" id="rox:BV494_06745"/>
<dbReference type="InterPro" id="IPR012808">
    <property type="entry name" value="CHP02453"/>
</dbReference>
<accession>A0A2L1UNZ7</accession>
<dbReference type="RefSeq" id="WP_104922168.1">
    <property type="nucleotide sequence ID" value="NZ_CP019062.1"/>
</dbReference>
<evidence type="ECO:0008006" key="3">
    <source>
        <dbReference type="Google" id="ProtNLM"/>
    </source>
</evidence>
<keyword evidence="2" id="KW-1185">Reference proteome</keyword>
<sequence length="234" mass="27762">MGEFTGFTQSGLNFLQALRQNNNKEWFDENREIYQEHLLEPMRKLVEDLSQDMVIIDDLFETRPAIGKTISRMHRDTRFSHDKSIYRCNLWLTFKRSRKNWTDAPVYFFEFGQDWWRYGLGYYSASKTTMDLFRQQLLKKPAEFLKMAKCIEPNFTIEGDSYKRPLIKDQDPALAAWYNKKSFALMSSHRDMEPVLSSEVVGILRRDFQRIAPLYQMLIGIEGMKKNQLPLGEE</sequence>
<dbReference type="Proteomes" id="UP000239197">
    <property type="component" value="Chromosome"/>
</dbReference>
<dbReference type="NCBIfam" id="TIGR02453">
    <property type="entry name" value="TIGR02453 family protein"/>
    <property type="match status" value="1"/>
</dbReference>
<dbReference type="InterPro" id="IPR015996">
    <property type="entry name" value="UCP028451"/>
</dbReference>
<proteinExistence type="predicted"/>
<protein>
    <recommendedName>
        <fullName evidence="3">TIGR02453 family protein</fullName>
    </recommendedName>
</protein>
<reference evidence="2" key="1">
    <citation type="submission" date="2017-01" db="EMBL/GenBank/DDBJ databases">
        <title>Genome sequence of Rouxiella sp. ERMR1:05.</title>
        <authorList>
            <person name="Kumar R."/>
            <person name="Singh D."/>
            <person name="Kumar S."/>
        </authorList>
    </citation>
    <scope>NUCLEOTIDE SEQUENCE [LARGE SCALE GENOMIC DNA]</scope>
    <source>
        <strain evidence="2">ERMR1:05</strain>
    </source>
</reference>
<evidence type="ECO:0000313" key="2">
    <source>
        <dbReference type="Proteomes" id="UP000239197"/>
    </source>
</evidence>
<evidence type="ECO:0000313" key="1">
    <source>
        <dbReference type="EMBL" id="AVF34645.1"/>
    </source>
</evidence>
<gene>
    <name evidence="1" type="ORF">BV494_06745</name>
</gene>
<dbReference type="EMBL" id="CP019062">
    <property type="protein sequence ID" value="AVF34645.1"/>
    <property type="molecule type" value="Genomic_DNA"/>
</dbReference>
<dbReference type="Pfam" id="PF09365">
    <property type="entry name" value="DUF2461"/>
    <property type="match status" value="1"/>
</dbReference>
<dbReference type="PANTHER" id="PTHR36452:SF1">
    <property type="entry name" value="DUF2461 DOMAIN-CONTAINING PROTEIN"/>
    <property type="match status" value="1"/>
</dbReference>
<dbReference type="OrthoDB" id="9794241at2"/>
<dbReference type="AlphaFoldDB" id="A0A2L1UNZ7"/>
<dbReference type="PIRSF" id="PIRSF028451">
    <property type="entry name" value="UCP028451"/>
    <property type="match status" value="1"/>
</dbReference>
<name>A0A2L1UNZ7_9GAMM</name>
<dbReference type="PANTHER" id="PTHR36452">
    <property type="entry name" value="CHROMOSOME 12, WHOLE GENOME SHOTGUN SEQUENCE"/>
    <property type="match status" value="1"/>
</dbReference>